<dbReference type="Proteomes" id="UP000007997">
    <property type="component" value="Chromosome"/>
</dbReference>
<protein>
    <submittedName>
        <fullName evidence="1">Uncharacterized protein</fullName>
    </submittedName>
</protein>
<evidence type="ECO:0000313" key="1">
    <source>
        <dbReference type="EMBL" id="AFB26656.1"/>
    </source>
</evidence>
<proteinExistence type="predicted"/>
<keyword evidence="2" id="KW-1185">Reference proteome</keyword>
<dbReference type="HOGENOM" id="CLU_216442_0_0_5"/>
<organism evidence="1 2">
    <name type="scientific">Rickettsia philipii (strain 364D)</name>
    <dbReference type="NCBI Taxonomy" id="481009"/>
    <lineage>
        <taxon>Bacteria</taxon>
        <taxon>Pseudomonadati</taxon>
        <taxon>Pseudomonadota</taxon>
        <taxon>Alphaproteobacteria</taxon>
        <taxon>Rickettsiales</taxon>
        <taxon>Rickettsiaceae</taxon>
        <taxon>Rickettsieae</taxon>
        <taxon>Rickettsia</taxon>
        <taxon>spotted fever group</taxon>
    </lineage>
</organism>
<dbReference type="EMBL" id="CP003308">
    <property type="protein sequence ID" value="AFB26656.1"/>
    <property type="molecule type" value="Genomic_DNA"/>
</dbReference>
<reference evidence="2" key="1">
    <citation type="submission" date="2012-02" db="EMBL/GenBank/DDBJ databases">
        <title>Complete genome sequence of Rickettsia philipii strain 364D.</title>
        <authorList>
            <person name="Johnson S.L."/>
            <person name="Munk A.C."/>
            <person name="Han S."/>
            <person name="Bruce D.C."/>
            <person name="Dasch G.A."/>
        </authorList>
    </citation>
    <scope>NUCLEOTIDE SEQUENCE [LARGE SCALE GENOMIC DNA]</scope>
    <source>
        <strain evidence="2">364D</strain>
    </source>
</reference>
<evidence type="ECO:0000313" key="2">
    <source>
        <dbReference type="Proteomes" id="UP000007997"/>
    </source>
</evidence>
<name>H6PUV9_RICP3</name>
<gene>
    <name evidence="1" type="ordered locus">RSA_05705</name>
</gene>
<dbReference type="AlphaFoldDB" id="H6PUV9"/>
<sequence>MCSLKLINNSLVISTEKAELDILLDNITDSNCHHEFIK</sequence>
<dbReference type="KEGG" id="rph:RSA_05705"/>
<accession>H6PUV9</accession>